<feature type="region of interest" description="Disordered" evidence="2">
    <location>
        <begin position="648"/>
        <end position="671"/>
    </location>
</feature>
<evidence type="ECO:0000256" key="2">
    <source>
        <dbReference type="SAM" id="MobiDB-lite"/>
    </source>
</evidence>
<organism evidence="3 4">
    <name type="scientific">Paramecium primaurelia</name>
    <dbReference type="NCBI Taxonomy" id="5886"/>
    <lineage>
        <taxon>Eukaryota</taxon>
        <taxon>Sar</taxon>
        <taxon>Alveolata</taxon>
        <taxon>Ciliophora</taxon>
        <taxon>Intramacronucleata</taxon>
        <taxon>Oligohymenophorea</taxon>
        <taxon>Peniculida</taxon>
        <taxon>Parameciidae</taxon>
        <taxon>Paramecium</taxon>
    </lineage>
</organism>
<sequence length="719" mass="84183">MAELTKEEKREKSKQMKDKMKYVEQQARYRKAQTELRENGLENTTTNTKREIMKALENEMDDQQIKQYQELQKKLIRMNYYGSFFGLTSAAILPRTFRFYQKLGLISRVTICVSTFLITQKGATFKYLCDVDDFEVDFIQKHKSKFLETSFENVLGALSEVFSKCNYQFDNSKHSESFDKLASTFQSKLDTNKFKTNLDKYIEKVKQKIQSKDENDGSICLSSQYNDISKQNDQQTTGLLNSIKQKVIPETIDQQIQTDTIMSLCNLESSVIQVDNGCQITVEQIENLTQTEYDMIDATTNTIIYEDNTKKMEQNQLKLYSQEVSIQIYSDYVKIKSQDFQCQVDQQQDDSQNIVLNQKLENNSDQQQQSYHSSDLIDNLQIIHDQINEEFIKCQCGKSIFINKKKLIDVECQYDKSLNTQQTNIIDMEFQERFKHIRIRSRCMSQTNQNNEKIQINDEDQITFLENELQLKNELLETKNQVIFKLHSQIEDLHKLINDQKDSARNCNDSDSDISNESDNQKINNLLQQIQTDADIQHHLTKQMLQYSEETRNLEQQIRELRDQNQDLKEELDKLTIQITKLKEQQAEMEENNAKEIDIINEDYQDKLSKQNMIIDDLQQQINSLSISPMGLPQISMPQTMKYISQQQFQTVGSDSQQSKGSNCKTKEEKQQLMRNIKRMTTMTAGLMSNKQDYTTLGVLGKIDQYKSQQKLESFNKLN</sequence>
<comment type="caution">
    <text evidence="3">The sequence shown here is derived from an EMBL/GenBank/DDBJ whole genome shotgun (WGS) entry which is preliminary data.</text>
</comment>
<evidence type="ECO:0000313" key="3">
    <source>
        <dbReference type="EMBL" id="CAD8115822.1"/>
    </source>
</evidence>
<protein>
    <submittedName>
        <fullName evidence="3">Uncharacterized protein</fullName>
    </submittedName>
</protein>
<gene>
    <name evidence="3" type="ORF">PPRIM_AZ9-3.1.T1660058</name>
</gene>
<evidence type="ECO:0000256" key="1">
    <source>
        <dbReference type="SAM" id="Coils"/>
    </source>
</evidence>
<dbReference type="OMA" id="FKHIRIR"/>
<dbReference type="AlphaFoldDB" id="A0A8S1QJH2"/>
<keyword evidence="4" id="KW-1185">Reference proteome</keyword>
<name>A0A8S1QJH2_PARPR</name>
<feature type="coiled-coil region" evidence="1">
    <location>
        <begin position="544"/>
        <end position="621"/>
    </location>
</feature>
<reference evidence="3" key="1">
    <citation type="submission" date="2021-01" db="EMBL/GenBank/DDBJ databases">
        <authorList>
            <consortium name="Genoscope - CEA"/>
            <person name="William W."/>
        </authorList>
    </citation>
    <scope>NUCLEOTIDE SEQUENCE</scope>
</reference>
<feature type="compositionally biased region" description="Polar residues" evidence="2">
    <location>
        <begin position="648"/>
        <end position="664"/>
    </location>
</feature>
<dbReference type="Proteomes" id="UP000688137">
    <property type="component" value="Unassembled WGS sequence"/>
</dbReference>
<proteinExistence type="predicted"/>
<keyword evidence="1" id="KW-0175">Coiled coil</keyword>
<accession>A0A8S1QJH2</accession>
<evidence type="ECO:0000313" key="4">
    <source>
        <dbReference type="Proteomes" id="UP000688137"/>
    </source>
</evidence>
<dbReference type="EMBL" id="CAJJDM010000175">
    <property type="protein sequence ID" value="CAD8115822.1"/>
    <property type="molecule type" value="Genomic_DNA"/>
</dbReference>